<proteinExistence type="predicted"/>
<feature type="domain" description="GGDEF" evidence="2">
    <location>
        <begin position="187"/>
        <end position="307"/>
    </location>
</feature>
<reference evidence="3 4" key="1">
    <citation type="submission" date="2018-09" db="EMBL/GenBank/DDBJ databases">
        <title>Comparative genomics of Leucobacter spp.</title>
        <authorList>
            <person name="Reis A.C."/>
            <person name="Kolvenbach B.A."/>
            <person name="Corvini P.F.X."/>
            <person name="Nunes O.C."/>
        </authorList>
    </citation>
    <scope>NUCLEOTIDE SEQUENCE [LARGE SCALE GENOMIC DNA]</scope>
    <source>
        <strain evidence="3 4">L-1</strain>
    </source>
</reference>
<name>A0ABS1SLL7_9MICO</name>
<keyword evidence="4" id="KW-1185">Reference proteome</keyword>
<dbReference type="PANTHER" id="PTHR45138">
    <property type="entry name" value="REGULATORY COMPONENTS OF SENSORY TRANSDUCTION SYSTEM"/>
    <property type="match status" value="1"/>
</dbReference>
<dbReference type="RefSeq" id="WP_202381050.1">
    <property type="nucleotide sequence ID" value="NZ_BAAAMA010000004.1"/>
</dbReference>
<evidence type="ECO:0000313" key="4">
    <source>
        <dbReference type="Proteomes" id="UP001646141"/>
    </source>
</evidence>
<dbReference type="Pfam" id="PF00990">
    <property type="entry name" value="GGDEF"/>
    <property type="match status" value="1"/>
</dbReference>
<keyword evidence="1" id="KW-0812">Transmembrane</keyword>
<dbReference type="SUPFAM" id="SSF55073">
    <property type="entry name" value="Nucleotide cyclase"/>
    <property type="match status" value="1"/>
</dbReference>
<dbReference type="SMART" id="SM00267">
    <property type="entry name" value="GGDEF"/>
    <property type="match status" value="1"/>
</dbReference>
<dbReference type="Gene3D" id="3.30.70.270">
    <property type="match status" value="1"/>
</dbReference>
<feature type="transmembrane region" description="Helical" evidence="1">
    <location>
        <begin position="26"/>
        <end position="44"/>
    </location>
</feature>
<dbReference type="NCBIfam" id="TIGR00254">
    <property type="entry name" value="GGDEF"/>
    <property type="match status" value="1"/>
</dbReference>
<evidence type="ECO:0000313" key="3">
    <source>
        <dbReference type="EMBL" id="MBL3689088.1"/>
    </source>
</evidence>
<gene>
    <name evidence="3" type="ORF">D3226_03825</name>
</gene>
<protein>
    <submittedName>
        <fullName evidence="3">GGDEF domain-containing protein</fullName>
    </submittedName>
</protein>
<dbReference type="CDD" id="cd01949">
    <property type="entry name" value="GGDEF"/>
    <property type="match status" value="1"/>
</dbReference>
<accession>A0ABS1SLL7</accession>
<keyword evidence="1" id="KW-0472">Membrane</keyword>
<evidence type="ECO:0000256" key="1">
    <source>
        <dbReference type="SAM" id="Phobius"/>
    </source>
</evidence>
<dbReference type="PANTHER" id="PTHR45138:SF9">
    <property type="entry name" value="DIGUANYLATE CYCLASE DGCM-RELATED"/>
    <property type="match status" value="1"/>
</dbReference>
<comment type="caution">
    <text evidence="3">The sequence shown here is derived from an EMBL/GenBank/DDBJ whole genome shotgun (WGS) entry which is preliminary data.</text>
</comment>
<feature type="transmembrane region" description="Helical" evidence="1">
    <location>
        <begin position="99"/>
        <end position="115"/>
    </location>
</feature>
<dbReference type="InterPro" id="IPR000160">
    <property type="entry name" value="GGDEF_dom"/>
</dbReference>
<dbReference type="InterPro" id="IPR029787">
    <property type="entry name" value="Nucleotide_cyclase"/>
</dbReference>
<dbReference type="InterPro" id="IPR043128">
    <property type="entry name" value="Rev_trsase/Diguanyl_cyclase"/>
</dbReference>
<feature type="transmembrane region" description="Helical" evidence="1">
    <location>
        <begin position="75"/>
        <end position="92"/>
    </location>
</feature>
<feature type="transmembrane region" description="Helical" evidence="1">
    <location>
        <begin position="127"/>
        <end position="150"/>
    </location>
</feature>
<organism evidence="3 4">
    <name type="scientific">Leucobacter chromiireducens subsp. chromiireducens</name>
    <dbReference type="NCBI Taxonomy" id="660067"/>
    <lineage>
        <taxon>Bacteria</taxon>
        <taxon>Bacillati</taxon>
        <taxon>Actinomycetota</taxon>
        <taxon>Actinomycetes</taxon>
        <taxon>Micrococcales</taxon>
        <taxon>Microbacteriaceae</taxon>
        <taxon>Leucobacter</taxon>
    </lineage>
</organism>
<keyword evidence="1" id="KW-1133">Transmembrane helix</keyword>
<dbReference type="InterPro" id="IPR050469">
    <property type="entry name" value="Diguanylate_Cyclase"/>
</dbReference>
<sequence>MFAALLLSLTLVADLAFHRTMDNRWFVWLLLLLCGSGSLVTLVLGRRVPRWVGTAAVLLFLVAQTYFLGLADDSASVIASVQQLPVVAFYLGWFVRPRFAMLLMAVSLVVFGVVMSRNPLFAQDGAIGVPVAVHALLVMQFCYASGTYLWRRQVRIASTDSLTGARNRTGLSDRLEYQLRRRAFSRAPLSVVAVDFDRFKELNDTRGHAAGDLVLSRTVTAWKDAIRSGDSVTRLGGDEFALILPRATEREAQTIVDRLREVSEHPWSWGIAQALPGETADELLARADAKLFAWKRVRRAREDRQREIGGPR</sequence>
<dbReference type="Proteomes" id="UP001646141">
    <property type="component" value="Unassembled WGS sequence"/>
</dbReference>
<feature type="transmembrane region" description="Helical" evidence="1">
    <location>
        <begin position="51"/>
        <end position="69"/>
    </location>
</feature>
<evidence type="ECO:0000259" key="2">
    <source>
        <dbReference type="PROSITE" id="PS50887"/>
    </source>
</evidence>
<dbReference type="PROSITE" id="PS50887">
    <property type="entry name" value="GGDEF"/>
    <property type="match status" value="1"/>
</dbReference>
<dbReference type="EMBL" id="QYAD01000001">
    <property type="protein sequence ID" value="MBL3689088.1"/>
    <property type="molecule type" value="Genomic_DNA"/>
</dbReference>